<feature type="compositionally biased region" description="Basic residues" evidence="2">
    <location>
        <begin position="561"/>
        <end position="570"/>
    </location>
</feature>
<protein>
    <submittedName>
        <fullName evidence="5">(spotted green pufferfish) hypothetical protein</fullName>
    </submittedName>
</protein>
<evidence type="ECO:0000256" key="2">
    <source>
        <dbReference type="SAM" id="MobiDB-lite"/>
    </source>
</evidence>
<feature type="compositionally biased region" description="Basic and acidic residues" evidence="2">
    <location>
        <begin position="672"/>
        <end position="687"/>
    </location>
</feature>
<gene>
    <name evidence="5" type="ORF">GSTENG00020498001</name>
</gene>
<dbReference type="OrthoDB" id="5984008at2759"/>
<dbReference type="Pfam" id="PF10565">
    <property type="entry name" value="NMDAR2_C"/>
    <property type="match status" value="1"/>
</dbReference>
<feature type="region of interest" description="Disordered" evidence="2">
    <location>
        <begin position="314"/>
        <end position="341"/>
    </location>
</feature>
<dbReference type="EMBL" id="CAAE01014653">
    <property type="protein sequence ID" value="CAG01665.1"/>
    <property type="molecule type" value="Genomic_DNA"/>
</dbReference>
<keyword evidence="3" id="KW-0812">Transmembrane</keyword>
<feature type="region of interest" description="Disordered" evidence="2">
    <location>
        <begin position="445"/>
        <end position="464"/>
    </location>
</feature>
<sequence>MEELESLWLTGICHHEKNEVMSSQLDVDNMAGVFYMLGAAMALSLITFICEHWFYWQLRFCFMGVCSGQPGLVFSISRGIYSCIHGVQIEEKSSSALNSPSGTMNNTHSNIMRLLRTAKNMASLSRVNGSPHSALDFIRRESSVYDISEHRRSLAGHSDCKPPYLPEENMFSDYISEVERTFGNIHLKDSNLYQDHYLHHHGSTLGLSGPPPNRPHSLGSASSLEGGMFDCESLGGGVAPIFTTQPCSALTHRNMSKFDLLAGQTPPSGQSFKGGLPDVYGKFSFKGGASRRAEEDGNIRSDVSDISTHTVTYGNLEGNAKKRKQYRDSLKKRPASAKSRRELDEIELGYRRKPYHISHHHYHGHRSASPPLLPSERKRGGGGGGNNDGNYLFREKESVRDFYLDQFRPKEGVPQWEHVDLTEGPGNRDGVVGTCTSLVPVDDFLKSKPKRSDSKSGSGSGLAGGEWECRNCRASSGAGGKQMSMHGGVGGYGGGMSCGSSGGGNSRPSSATCMRCEGCKKTGNLYDISEDNNHLLEQMGGGQGVGGGVGAGPQTQMQGPQRRKGGKQLRRQHSYDAFVDLQKEESDGMGSLMGGLGGGGGMGGAGMGGMLPPPRSVSLKEKERYMEGTSPFAHIFERHGGSERERDRDPLFYGGEGRKGPGSPFGPFRGGEGLHRRSIGERDMRDRDRSLMEGGAFSLSKSLYPDRVNQNPFIPTFGDDQCLMHGAKQYYMKKQQQQQVAKNSQSDFRSQMSTASYLPASATAGVMSNVGSRFPKELSLGGMNHHGSMLGVSPPRPFNGSNGHVYEKLSSIESDV</sequence>
<reference evidence="5" key="2">
    <citation type="submission" date="2004-02" db="EMBL/GenBank/DDBJ databases">
        <authorList>
            <consortium name="Genoscope"/>
            <consortium name="Whitehead Institute Centre for Genome Research"/>
        </authorList>
    </citation>
    <scope>NUCLEOTIDE SEQUENCE</scope>
</reference>
<feature type="domain" description="Glutamate [NMDA] receptor epsilon subunit C-terminal" evidence="4">
    <location>
        <begin position="52"/>
        <end position="816"/>
    </location>
</feature>
<accession>Q4SCG7</accession>
<organism evidence="5">
    <name type="scientific">Tetraodon nigroviridis</name>
    <name type="common">Spotted green pufferfish</name>
    <name type="synonym">Chelonodon nigroviridis</name>
    <dbReference type="NCBI Taxonomy" id="99883"/>
    <lineage>
        <taxon>Eukaryota</taxon>
        <taxon>Metazoa</taxon>
        <taxon>Chordata</taxon>
        <taxon>Craniata</taxon>
        <taxon>Vertebrata</taxon>
        <taxon>Euteleostomi</taxon>
        <taxon>Actinopterygii</taxon>
        <taxon>Neopterygii</taxon>
        <taxon>Teleostei</taxon>
        <taxon>Neoteleostei</taxon>
        <taxon>Acanthomorphata</taxon>
        <taxon>Eupercaria</taxon>
        <taxon>Tetraodontiformes</taxon>
        <taxon>Tetradontoidea</taxon>
        <taxon>Tetraodontidae</taxon>
        <taxon>Tetraodon</taxon>
    </lineage>
</organism>
<keyword evidence="3" id="KW-0472">Membrane</keyword>
<dbReference type="KEGG" id="tng:GSTEN00020498G001"/>
<feature type="compositionally biased region" description="Basic and acidic residues" evidence="2">
    <location>
        <begin position="445"/>
        <end position="454"/>
    </location>
</feature>
<feature type="region of interest" description="Disordered" evidence="2">
    <location>
        <begin position="653"/>
        <end position="687"/>
    </location>
</feature>
<evidence type="ECO:0000256" key="3">
    <source>
        <dbReference type="SAM" id="Phobius"/>
    </source>
</evidence>
<dbReference type="AlphaFoldDB" id="Q4SCG7"/>
<evidence type="ECO:0000259" key="4">
    <source>
        <dbReference type="Pfam" id="PF10565"/>
    </source>
</evidence>
<feature type="transmembrane region" description="Helical" evidence="3">
    <location>
        <begin position="33"/>
        <end position="56"/>
    </location>
</feature>
<comment type="caution">
    <text evidence="5">The sequence shown here is derived from an EMBL/GenBank/DDBJ whole genome shotgun (WGS) entry which is preliminary data.</text>
</comment>
<feature type="compositionally biased region" description="Gly residues" evidence="2">
    <location>
        <begin position="539"/>
        <end position="551"/>
    </location>
</feature>
<dbReference type="InterPro" id="IPR018884">
    <property type="entry name" value="NMDAR2_C"/>
</dbReference>
<feature type="region of interest" description="Disordered" evidence="2">
    <location>
        <begin position="360"/>
        <end position="390"/>
    </location>
</feature>
<feature type="region of interest" description="Disordered" evidence="2">
    <location>
        <begin position="535"/>
        <end position="570"/>
    </location>
</feature>
<proteinExistence type="predicted"/>
<evidence type="ECO:0000313" key="5">
    <source>
        <dbReference type="EMBL" id="CAG01665.1"/>
    </source>
</evidence>
<keyword evidence="1" id="KW-0732">Signal</keyword>
<name>Q4SCG7_TETNG</name>
<keyword evidence="3" id="KW-1133">Transmembrane helix</keyword>
<evidence type="ECO:0000256" key="1">
    <source>
        <dbReference type="ARBA" id="ARBA00022729"/>
    </source>
</evidence>
<reference evidence="5" key="1">
    <citation type="journal article" date="2004" name="Nature">
        <title>Genome duplication in the teleost fish Tetraodon nigroviridis reveals the early vertebrate proto-karyotype.</title>
        <authorList>
            <person name="Jaillon O."/>
            <person name="Aury J.-M."/>
            <person name="Brunet F."/>
            <person name="Petit J.-L."/>
            <person name="Stange-Thomann N."/>
            <person name="Mauceli E."/>
            <person name="Bouneau L."/>
            <person name="Fischer C."/>
            <person name="Ozouf-Costaz C."/>
            <person name="Bernot A."/>
            <person name="Nicaud S."/>
            <person name="Jaffe D."/>
            <person name="Fisher S."/>
            <person name="Lutfalla G."/>
            <person name="Dossat C."/>
            <person name="Segurens B."/>
            <person name="Dasilva C."/>
            <person name="Salanoubat M."/>
            <person name="Levy M."/>
            <person name="Boudet N."/>
            <person name="Castellano S."/>
            <person name="Anthouard V."/>
            <person name="Jubin C."/>
            <person name="Castelli V."/>
            <person name="Katinka M."/>
            <person name="Vacherie B."/>
            <person name="Biemont C."/>
            <person name="Skalli Z."/>
            <person name="Cattolico L."/>
            <person name="Poulain J."/>
            <person name="De Berardinis V."/>
            <person name="Cruaud C."/>
            <person name="Duprat S."/>
            <person name="Brottier P."/>
            <person name="Coutanceau J.-P."/>
            <person name="Gouzy J."/>
            <person name="Parra G."/>
            <person name="Lardier G."/>
            <person name="Chapple C."/>
            <person name="McKernan K.J."/>
            <person name="McEwan P."/>
            <person name="Bosak S."/>
            <person name="Kellis M."/>
            <person name="Volff J.-N."/>
            <person name="Guigo R."/>
            <person name="Zody M.C."/>
            <person name="Mesirov J."/>
            <person name="Lindblad-Toh K."/>
            <person name="Birren B."/>
            <person name="Nusbaum C."/>
            <person name="Kahn D."/>
            <person name="Robinson-Rechavi M."/>
            <person name="Laudet V."/>
            <person name="Schachter V."/>
            <person name="Quetier F."/>
            <person name="Saurin W."/>
            <person name="Scarpelli C."/>
            <person name="Wincker P."/>
            <person name="Lander E.S."/>
            <person name="Weissenbach J."/>
            <person name="Roest Crollius H."/>
        </authorList>
    </citation>
    <scope>NUCLEOTIDE SEQUENCE [LARGE SCALE GENOMIC DNA]</scope>
</reference>